<dbReference type="InterPro" id="IPR009079">
    <property type="entry name" value="4_helix_cytokine-like_core"/>
</dbReference>
<dbReference type="GO" id="GO:0006955">
    <property type="term" value="P:immune response"/>
    <property type="evidence" value="ECO:0007669"/>
    <property type="project" value="InterPro"/>
</dbReference>
<keyword evidence="6" id="KW-1015">Disulfide bond</keyword>
<evidence type="ECO:0000256" key="7">
    <source>
        <dbReference type="SAM" id="SignalP"/>
    </source>
</evidence>
<feature type="chain" id="PRO_5018610580" description="Interleukin" evidence="7">
    <location>
        <begin position="20"/>
        <end position="168"/>
    </location>
</feature>
<keyword evidence="9" id="KW-1185">Reference proteome</keyword>
<reference evidence="8" key="1">
    <citation type="submission" date="2025-08" db="UniProtKB">
        <authorList>
            <consortium name="Ensembl"/>
        </authorList>
    </citation>
    <scope>IDENTIFICATION</scope>
</reference>
<sequence>VTAQMTALLVILFQLTCHGNQRARGVQFHPTCKLCRESHKTQVWLCFLVLSLLSTSTCANYVQQEDMLQACLKQLKPAIEVSVGAKQLGMWCSVDNCTKMVLKCYMLELIVVIREEEVGFGERDCILDFNNNLKVNVGHCPACETYTLQNITIFLDRLKDLLQKMKST</sequence>
<proteinExistence type="inferred from homology"/>
<dbReference type="SUPFAM" id="SSF47266">
    <property type="entry name" value="4-helical cytokines"/>
    <property type="match status" value="1"/>
</dbReference>
<protein>
    <recommendedName>
        <fullName evidence="10">Interleukin</fullName>
    </recommendedName>
</protein>
<comment type="similarity">
    <text evidence="2">Belongs to the IL-15/IL-21 family.</text>
</comment>
<accession>A0A3Q0SJY8</accession>
<evidence type="ECO:0000256" key="5">
    <source>
        <dbReference type="ARBA" id="ARBA00022729"/>
    </source>
</evidence>
<dbReference type="OMA" id="KCYMLEL"/>
<dbReference type="GO" id="GO:0042102">
    <property type="term" value="P:positive regulation of T cell proliferation"/>
    <property type="evidence" value="ECO:0007669"/>
    <property type="project" value="TreeGrafter"/>
</dbReference>
<name>A0A3Q0SJY8_AMPCI</name>
<dbReference type="GeneTree" id="ENSGT00490000044733"/>
<comment type="subcellular location">
    <subcellularLocation>
        <location evidence="1">Secreted</location>
    </subcellularLocation>
</comment>
<dbReference type="GO" id="GO:0005615">
    <property type="term" value="C:extracellular space"/>
    <property type="evidence" value="ECO:0007669"/>
    <property type="project" value="UniProtKB-KW"/>
</dbReference>
<dbReference type="Ensembl" id="ENSACIT00000022655.1">
    <property type="protein sequence ID" value="ENSACIP00000022068.1"/>
    <property type="gene ID" value="ENSACIG00000017167.1"/>
</dbReference>
<dbReference type="PANTHER" id="PTHR14356">
    <property type="entry name" value="INTERLEUKIN-15-RELATED"/>
    <property type="match status" value="1"/>
</dbReference>
<dbReference type="AlphaFoldDB" id="A0A3Q0SJY8"/>
<organism evidence="8 9">
    <name type="scientific">Amphilophus citrinellus</name>
    <name type="common">Midas cichlid</name>
    <name type="synonym">Cichlasoma citrinellum</name>
    <dbReference type="NCBI Taxonomy" id="61819"/>
    <lineage>
        <taxon>Eukaryota</taxon>
        <taxon>Metazoa</taxon>
        <taxon>Chordata</taxon>
        <taxon>Craniata</taxon>
        <taxon>Vertebrata</taxon>
        <taxon>Euteleostomi</taxon>
        <taxon>Actinopterygii</taxon>
        <taxon>Neopterygii</taxon>
        <taxon>Teleostei</taxon>
        <taxon>Neoteleostei</taxon>
        <taxon>Acanthomorphata</taxon>
        <taxon>Ovalentaria</taxon>
        <taxon>Cichlomorphae</taxon>
        <taxon>Cichliformes</taxon>
        <taxon>Cichlidae</taxon>
        <taxon>New World cichlids</taxon>
        <taxon>Cichlasomatinae</taxon>
        <taxon>Heroini</taxon>
        <taxon>Amphilophus</taxon>
    </lineage>
</organism>
<evidence type="ECO:0000256" key="3">
    <source>
        <dbReference type="ARBA" id="ARBA00022514"/>
    </source>
</evidence>
<evidence type="ECO:0000313" key="9">
    <source>
        <dbReference type="Proteomes" id="UP000261340"/>
    </source>
</evidence>
<dbReference type="Proteomes" id="UP000261340">
    <property type="component" value="Unplaced"/>
</dbReference>
<evidence type="ECO:0000256" key="1">
    <source>
        <dbReference type="ARBA" id="ARBA00004613"/>
    </source>
</evidence>
<dbReference type="GO" id="GO:0042119">
    <property type="term" value="P:neutrophil activation"/>
    <property type="evidence" value="ECO:0007669"/>
    <property type="project" value="TreeGrafter"/>
</dbReference>
<evidence type="ECO:0000256" key="2">
    <source>
        <dbReference type="ARBA" id="ARBA00006050"/>
    </source>
</evidence>
<evidence type="ECO:0000313" key="8">
    <source>
        <dbReference type="Ensembl" id="ENSACIP00000022068.1"/>
    </source>
</evidence>
<dbReference type="GO" id="GO:0050778">
    <property type="term" value="P:positive regulation of immune response"/>
    <property type="evidence" value="ECO:0007669"/>
    <property type="project" value="TreeGrafter"/>
</dbReference>
<evidence type="ECO:0000256" key="6">
    <source>
        <dbReference type="ARBA" id="ARBA00023157"/>
    </source>
</evidence>
<feature type="signal peptide" evidence="7">
    <location>
        <begin position="1"/>
        <end position="19"/>
    </location>
</feature>
<dbReference type="GO" id="GO:0005125">
    <property type="term" value="F:cytokine activity"/>
    <property type="evidence" value="ECO:0007669"/>
    <property type="project" value="UniProtKB-KW"/>
</dbReference>
<dbReference type="STRING" id="61819.ENSACIP00000022068"/>
<dbReference type="PANTHER" id="PTHR14356:SF3">
    <property type="entry name" value="INTERLEUKIN-15"/>
    <property type="match status" value="1"/>
</dbReference>
<reference evidence="8" key="2">
    <citation type="submission" date="2025-09" db="UniProtKB">
        <authorList>
            <consortium name="Ensembl"/>
        </authorList>
    </citation>
    <scope>IDENTIFICATION</scope>
</reference>
<keyword evidence="4" id="KW-0964">Secreted</keyword>
<evidence type="ECO:0008006" key="10">
    <source>
        <dbReference type="Google" id="ProtNLM"/>
    </source>
</evidence>
<dbReference type="GO" id="GO:0001819">
    <property type="term" value="P:positive regulation of cytokine production"/>
    <property type="evidence" value="ECO:0007669"/>
    <property type="project" value="TreeGrafter"/>
</dbReference>
<evidence type="ECO:0000256" key="4">
    <source>
        <dbReference type="ARBA" id="ARBA00022525"/>
    </source>
</evidence>
<keyword evidence="3" id="KW-0202">Cytokine</keyword>
<dbReference type="GO" id="GO:0005126">
    <property type="term" value="F:cytokine receptor binding"/>
    <property type="evidence" value="ECO:0007669"/>
    <property type="project" value="InterPro"/>
</dbReference>
<keyword evidence="5 7" id="KW-0732">Signal</keyword>
<dbReference type="Gene3D" id="1.20.1250.70">
    <property type="entry name" value="Interleukin-15/Interleukin-21"/>
    <property type="match status" value="1"/>
</dbReference>
<dbReference type="InterPro" id="IPR003443">
    <property type="entry name" value="IL-15/IL-21_fam"/>
</dbReference>